<feature type="domain" description="Integrase zinc-binding" evidence="2">
    <location>
        <begin position="3"/>
        <end position="42"/>
    </location>
</feature>
<evidence type="ECO:0000313" key="3">
    <source>
        <dbReference type="EMBL" id="KAJ3665117.1"/>
    </source>
</evidence>
<organism evidence="3 4">
    <name type="scientific">Zophobas morio</name>
    <dbReference type="NCBI Taxonomy" id="2755281"/>
    <lineage>
        <taxon>Eukaryota</taxon>
        <taxon>Metazoa</taxon>
        <taxon>Ecdysozoa</taxon>
        <taxon>Arthropoda</taxon>
        <taxon>Hexapoda</taxon>
        <taxon>Insecta</taxon>
        <taxon>Pterygota</taxon>
        <taxon>Neoptera</taxon>
        <taxon>Endopterygota</taxon>
        <taxon>Coleoptera</taxon>
        <taxon>Polyphaga</taxon>
        <taxon>Cucujiformia</taxon>
        <taxon>Tenebrionidae</taxon>
        <taxon>Zophobas</taxon>
    </lineage>
</organism>
<evidence type="ECO:0000313" key="4">
    <source>
        <dbReference type="Proteomes" id="UP001168821"/>
    </source>
</evidence>
<sequence length="135" mass="15196">MDTGHPTPEESVSAIALFYSWPSMDDDLRRHIGTCRTCGSMKNGPEKQKVLPRTYLQDRRSRSKGDVNRRQRSRASTGMSPKTITRRASLVLEPEQSPRSWGRTKGHSSPMTNFVSSNTPKSGLRREGVCYPTNN</sequence>
<dbReference type="EMBL" id="JALNTZ010000001">
    <property type="protein sequence ID" value="KAJ3665117.1"/>
    <property type="molecule type" value="Genomic_DNA"/>
</dbReference>
<gene>
    <name evidence="3" type="ORF">Zmor_000630</name>
</gene>
<dbReference type="Proteomes" id="UP001168821">
    <property type="component" value="Unassembled WGS sequence"/>
</dbReference>
<evidence type="ECO:0000259" key="2">
    <source>
        <dbReference type="Pfam" id="PF17921"/>
    </source>
</evidence>
<keyword evidence="4" id="KW-1185">Reference proteome</keyword>
<name>A0AA38IWV2_9CUCU</name>
<feature type="compositionally biased region" description="Basic and acidic residues" evidence="1">
    <location>
        <begin position="56"/>
        <end position="69"/>
    </location>
</feature>
<dbReference type="Pfam" id="PF17921">
    <property type="entry name" value="Integrase_H2C2"/>
    <property type="match status" value="1"/>
</dbReference>
<comment type="caution">
    <text evidence="3">The sequence shown here is derived from an EMBL/GenBank/DDBJ whole genome shotgun (WGS) entry which is preliminary data.</text>
</comment>
<accession>A0AA38IWV2</accession>
<dbReference type="InterPro" id="IPR041588">
    <property type="entry name" value="Integrase_H2C2"/>
</dbReference>
<feature type="compositionally biased region" description="Polar residues" evidence="1">
    <location>
        <begin position="107"/>
        <end position="121"/>
    </location>
</feature>
<dbReference type="AlphaFoldDB" id="A0AA38IWV2"/>
<protein>
    <recommendedName>
        <fullName evidence="2">Integrase zinc-binding domain-containing protein</fullName>
    </recommendedName>
</protein>
<reference evidence="3" key="1">
    <citation type="journal article" date="2023" name="G3 (Bethesda)">
        <title>Whole genome assemblies of Zophobas morio and Tenebrio molitor.</title>
        <authorList>
            <person name="Kaur S."/>
            <person name="Stinson S.A."/>
            <person name="diCenzo G.C."/>
        </authorList>
    </citation>
    <scope>NUCLEOTIDE SEQUENCE</scope>
    <source>
        <strain evidence="3">QUZm001</strain>
    </source>
</reference>
<proteinExistence type="predicted"/>
<feature type="compositionally biased region" description="Polar residues" evidence="1">
    <location>
        <begin position="74"/>
        <end position="83"/>
    </location>
</feature>
<feature type="region of interest" description="Disordered" evidence="1">
    <location>
        <begin position="38"/>
        <end position="135"/>
    </location>
</feature>
<evidence type="ECO:0000256" key="1">
    <source>
        <dbReference type="SAM" id="MobiDB-lite"/>
    </source>
</evidence>